<protein>
    <recommendedName>
        <fullName evidence="5">SAM dependent carboxyl methyltransferase</fullName>
    </recommendedName>
</protein>
<keyword evidence="1" id="KW-0479">Metal-binding</keyword>
<accession>A0A813TA25</accession>
<gene>
    <name evidence="3" type="ORF">ZHD862_LOCUS2670</name>
</gene>
<dbReference type="SUPFAM" id="SSF53335">
    <property type="entry name" value="S-adenosyl-L-methionine-dependent methyltransferases"/>
    <property type="match status" value="1"/>
</dbReference>
<dbReference type="InterPro" id="IPR042086">
    <property type="entry name" value="MeTrfase_capping"/>
</dbReference>
<dbReference type="Proteomes" id="UP000663864">
    <property type="component" value="Unassembled WGS sequence"/>
</dbReference>
<evidence type="ECO:0000256" key="1">
    <source>
        <dbReference type="ARBA" id="ARBA00022723"/>
    </source>
</evidence>
<proteinExistence type="predicted"/>
<dbReference type="GO" id="GO:0046872">
    <property type="term" value="F:metal ion binding"/>
    <property type="evidence" value="ECO:0007669"/>
    <property type="project" value="UniProtKB-KW"/>
</dbReference>
<organism evidence="3 4">
    <name type="scientific">Rotaria sordida</name>
    <dbReference type="NCBI Taxonomy" id="392033"/>
    <lineage>
        <taxon>Eukaryota</taxon>
        <taxon>Metazoa</taxon>
        <taxon>Spiralia</taxon>
        <taxon>Gnathifera</taxon>
        <taxon>Rotifera</taxon>
        <taxon>Eurotatoria</taxon>
        <taxon>Bdelloidea</taxon>
        <taxon>Philodinida</taxon>
        <taxon>Philodinidae</taxon>
        <taxon>Rotaria</taxon>
    </lineage>
</organism>
<evidence type="ECO:0000256" key="2">
    <source>
        <dbReference type="ARBA" id="ARBA00022842"/>
    </source>
</evidence>
<dbReference type="GO" id="GO:0008168">
    <property type="term" value="F:methyltransferase activity"/>
    <property type="evidence" value="ECO:0007669"/>
    <property type="project" value="InterPro"/>
</dbReference>
<evidence type="ECO:0000313" key="4">
    <source>
        <dbReference type="Proteomes" id="UP000663864"/>
    </source>
</evidence>
<dbReference type="EMBL" id="CAJNOT010000053">
    <property type="protein sequence ID" value="CAF0806129.1"/>
    <property type="molecule type" value="Genomic_DNA"/>
</dbReference>
<dbReference type="Gene3D" id="1.10.1200.270">
    <property type="entry name" value="Methyltransferase, alpha-helical capping domain"/>
    <property type="match status" value="1"/>
</dbReference>
<dbReference type="Gene3D" id="3.40.50.150">
    <property type="entry name" value="Vaccinia Virus protein VP39"/>
    <property type="match status" value="1"/>
</dbReference>
<dbReference type="InterPro" id="IPR029063">
    <property type="entry name" value="SAM-dependent_MTases_sf"/>
</dbReference>
<sequence length="350" mass="40538">MSLRTIESSNTMKQNEHYNLHSTPQLTAIEKSFTYIQKAIEEHKASFSLTDIFFIVDYGCAQGTNAVVAIEAIVEAVQQKYGTAISNQICTVFNDLPTNDWSVLIKTISKSSFTSLALGKSFYEQILPSNTVQFGYTSSAIHWLSKKPCNLHRHCFVLAGQSTAEEMAMWKAQAAEDYKIFLQHRSNELKKGAVLLCVTLSRDNSNNTGNLPTYDNLYQSATAVLDKDELLNYNIQGYYRSLEEQTDSILLSELNFELIYADLYLLQHPIYEDYRLKNIDFKEFIEKFTEFVRSWAEMSLINCLRKDRTEEERTKIIEDFWNEFRNGMQLRGAEHFNKNPYRSYIILRKL</sequence>
<keyword evidence="2" id="KW-0460">Magnesium</keyword>
<dbReference type="InterPro" id="IPR005299">
    <property type="entry name" value="MeTrfase_7"/>
</dbReference>
<dbReference type="PANTHER" id="PTHR31009">
    <property type="entry name" value="S-ADENOSYL-L-METHIONINE:CARBOXYL METHYLTRANSFERASE FAMILY PROTEIN"/>
    <property type="match status" value="1"/>
</dbReference>
<dbReference type="AlphaFoldDB" id="A0A813TA25"/>
<name>A0A813TA25_9BILA</name>
<comment type="caution">
    <text evidence="3">The sequence shown here is derived from an EMBL/GenBank/DDBJ whole genome shotgun (WGS) entry which is preliminary data.</text>
</comment>
<dbReference type="Pfam" id="PF03492">
    <property type="entry name" value="Methyltransf_7"/>
    <property type="match status" value="1"/>
</dbReference>
<evidence type="ECO:0008006" key="5">
    <source>
        <dbReference type="Google" id="ProtNLM"/>
    </source>
</evidence>
<reference evidence="3" key="1">
    <citation type="submission" date="2021-02" db="EMBL/GenBank/DDBJ databases">
        <authorList>
            <person name="Nowell W R."/>
        </authorList>
    </citation>
    <scope>NUCLEOTIDE SEQUENCE</scope>
</reference>
<evidence type="ECO:0000313" key="3">
    <source>
        <dbReference type="EMBL" id="CAF0806129.1"/>
    </source>
</evidence>